<dbReference type="PROSITE" id="PS51462">
    <property type="entry name" value="NUDIX"/>
    <property type="match status" value="1"/>
</dbReference>
<evidence type="ECO:0000256" key="4">
    <source>
        <dbReference type="ARBA" id="ARBA00022801"/>
    </source>
</evidence>
<gene>
    <name evidence="8" type="ORF">BN980_GECA03s00175g</name>
</gene>
<evidence type="ECO:0000256" key="2">
    <source>
        <dbReference type="ARBA" id="ARBA00001946"/>
    </source>
</evidence>
<protein>
    <submittedName>
        <fullName evidence="8">Similar to Saccharomyces cerevisiae YLR151C PCD1 Peroxisomal nudix pyrophosphatase with specificity for coenzyme A and CoA derivatives</fullName>
    </submittedName>
</protein>
<dbReference type="InterPro" id="IPR015797">
    <property type="entry name" value="NUDIX_hydrolase-like_dom_sf"/>
</dbReference>
<dbReference type="EMBL" id="CCBN010000003">
    <property type="protein sequence ID" value="CDO52325.1"/>
    <property type="molecule type" value="Genomic_DNA"/>
</dbReference>
<evidence type="ECO:0000313" key="9">
    <source>
        <dbReference type="Proteomes" id="UP000242525"/>
    </source>
</evidence>
<comment type="cofactor">
    <cofactor evidence="1">
        <name>Mn(2+)</name>
        <dbReference type="ChEBI" id="CHEBI:29035"/>
    </cofactor>
</comment>
<evidence type="ECO:0000256" key="6">
    <source>
        <dbReference type="ARBA" id="ARBA00023211"/>
    </source>
</evidence>
<organism evidence="8 9">
    <name type="scientific">Geotrichum candidum</name>
    <name type="common">Oospora lactis</name>
    <name type="synonym">Dipodascus geotrichum</name>
    <dbReference type="NCBI Taxonomy" id="1173061"/>
    <lineage>
        <taxon>Eukaryota</taxon>
        <taxon>Fungi</taxon>
        <taxon>Dikarya</taxon>
        <taxon>Ascomycota</taxon>
        <taxon>Saccharomycotina</taxon>
        <taxon>Dipodascomycetes</taxon>
        <taxon>Dipodascales</taxon>
        <taxon>Dipodascaceae</taxon>
        <taxon>Geotrichum</taxon>
    </lineage>
</organism>
<keyword evidence="9" id="KW-1185">Reference proteome</keyword>
<dbReference type="SUPFAM" id="SSF55811">
    <property type="entry name" value="Nudix"/>
    <property type="match status" value="1"/>
</dbReference>
<keyword evidence="6" id="KW-0464">Manganese</keyword>
<dbReference type="GO" id="GO:0010945">
    <property type="term" value="F:coenzyme A diphosphatase activity"/>
    <property type="evidence" value="ECO:0007669"/>
    <property type="project" value="InterPro"/>
</dbReference>
<dbReference type="Proteomes" id="UP000242525">
    <property type="component" value="Unassembled WGS sequence"/>
</dbReference>
<keyword evidence="3" id="KW-0479">Metal-binding</keyword>
<dbReference type="Gene3D" id="3.90.79.10">
    <property type="entry name" value="Nucleoside Triphosphate Pyrophosphohydrolase"/>
    <property type="match status" value="1"/>
</dbReference>
<evidence type="ECO:0000256" key="3">
    <source>
        <dbReference type="ARBA" id="ARBA00022723"/>
    </source>
</evidence>
<keyword evidence="4" id="KW-0378">Hydrolase</keyword>
<reference evidence="8" key="1">
    <citation type="submission" date="2014-03" db="EMBL/GenBank/DDBJ databases">
        <authorList>
            <person name="Casaregola S."/>
        </authorList>
    </citation>
    <scope>NUCLEOTIDE SEQUENCE [LARGE SCALE GENOMIC DNA]</scope>
    <source>
        <strain evidence="8">CLIB 918</strain>
    </source>
</reference>
<accession>A0A0J9X4H1</accession>
<name>A0A0J9X4H1_GEOCN</name>
<dbReference type="PANTHER" id="PTHR12992:SF24">
    <property type="entry name" value="PEROXISOMAL COENZYME A DIPHOSPHATASE NUDT7"/>
    <property type="match status" value="1"/>
</dbReference>
<dbReference type="SMR" id="A0A0J9X4H1"/>
<dbReference type="PANTHER" id="PTHR12992">
    <property type="entry name" value="NUDIX HYDROLASE"/>
    <property type="match status" value="1"/>
</dbReference>
<dbReference type="GO" id="GO:0046872">
    <property type="term" value="F:metal ion binding"/>
    <property type="evidence" value="ECO:0007669"/>
    <property type="project" value="UniProtKB-KW"/>
</dbReference>
<evidence type="ECO:0000256" key="1">
    <source>
        <dbReference type="ARBA" id="ARBA00001936"/>
    </source>
</evidence>
<dbReference type="Pfam" id="PF00293">
    <property type="entry name" value="NUDIX"/>
    <property type="match status" value="1"/>
</dbReference>
<dbReference type="AlphaFoldDB" id="A0A0J9X4H1"/>
<dbReference type="InterPro" id="IPR000086">
    <property type="entry name" value="NUDIX_hydrolase_dom"/>
</dbReference>
<dbReference type="InterPro" id="IPR045121">
    <property type="entry name" value="CoAse"/>
</dbReference>
<feature type="domain" description="Nudix hydrolase" evidence="7">
    <location>
        <begin position="39"/>
        <end position="214"/>
    </location>
</feature>
<evidence type="ECO:0000256" key="5">
    <source>
        <dbReference type="ARBA" id="ARBA00022842"/>
    </source>
</evidence>
<dbReference type="STRING" id="1173061.A0A0J9X4H1"/>
<sequence>MSFTISPTTRKVLNQLRQFKPPYQPVAGADCAWSAIPWQRRASVLVLLFESRTSNSTVTLSTVLTLRSASLSSFSGQVALPGGKADSAEESVYEVARREAFEEIGLPLDDPSIEYIATLPTYLARNMLAVQPTIAYVRSTPGMSPEDLPPAFHSDSIPQVLEPIGQRLKELKRVMPDNNEEVAEVFSVPLGELLYRYSSTGTNKEWHRYKQVRWGSLRWPLHDFSVVRENKQIGEPGFFSVWGLTARILVDVARIGYGQEPDFDHQLPLGDEKILAGLLEKGFMGPVRRKEDLTISFQKEFGKDSPLLKGRI</sequence>
<evidence type="ECO:0000259" key="7">
    <source>
        <dbReference type="PROSITE" id="PS51462"/>
    </source>
</evidence>
<evidence type="ECO:0000313" key="8">
    <source>
        <dbReference type="EMBL" id="CDO52325.1"/>
    </source>
</evidence>
<dbReference type="CDD" id="cd03426">
    <property type="entry name" value="NUDIX_CoAse_Nudt7"/>
    <property type="match status" value="1"/>
</dbReference>
<dbReference type="GO" id="GO:0015938">
    <property type="term" value="P:coenzyme A catabolic process"/>
    <property type="evidence" value="ECO:0007669"/>
    <property type="project" value="TreeGrafter"/>
</dbReference>
<dbReference type="OrthoDB" id="206213at2759"/>
<comment type="cofactor">
    <cofactor evidence="2">
        <name>Mg(2+)</name>
        <dbReference type="ChEBI" id="CHEBI:18420"/>
    </cofactor>
</comment>
<keyword evidence="5" id="KW-0460">Magnesium</keyword>
<proteinExistence type="predicted"/>
<comment type="caution">
    <text evidence="8">The sequence shown here is derived from an EMBL/GenBank/DDBJ whole genome shotgun (WGS) entry which is preliminary data.</text>
</comment>